<dbReference type="AlphaFoldDB" id="A0A835Q821"/>
<dbReference type="EMBL" id="JADCNL010000009">
    <property type="protein sequence ID" value="KAG0466453.1"/>
    <property type="molecule type" value="Genomic_DNA"/>
</dbReference>
<reference evidence="1 2" key="1">
    <citation type="journal article" date="2020" name="Nat. Food">
        <title>A phased Vanilla planifolia genome enables genetic improvement of flavour and production.</title>
        <authorList>
            <person name="Hasing T."/>
            <person name="Tang H."/>
            <person name="Brym M."/>
            <person name="Khazi F."/>
            <person name="Huang T."/>
            <person name="Chambers A.H."/>
        </authorList>
    </citation>
    <scope>NUCLEOTIDE SEQUENCE [LARGE SCALE GENOMIC DNA]</scope>
    <source>
        <tissue evidence="1">Leaf</tissue>
    </source>
</reference>
<accession>A0A835Q821</accession>
<dbReference type="PANTHER" id="PTHR21367:SF1">
    <property type="entry name" value="ARGINYL-TRNA--PROTEIN TRANSFERASE 1"/>
    <property type="match status" value="1"/>
</dbReference>
<dbReference type="OrthoDB" id="10259843at2759"/>
<evidence type="ECO:0000313" key="1">
    <source>
        <dbReference type="EMBL" id="KAG0466453.1"/>
    </source>
</evidence>
<comment type="caution">
    <text evidence="1">The sequence shown here is derived from an EMBL/GenBank/DDBJ whole genome shotgun (WGS) entry which is preliminary data.</text>
</comment>
<dbReference type="GO" id="GO:0005737">
    <property type="term" value="C:cytoplasm"/>
    <property type="evidence" value="ECO:0007669"/>
    <property type="project" value="TreeGrafter"/>
</dbReference>
<gene>
    <name evidence="1" type="ORF">HPP92_018033</name>
</gene>
<name>A0A835Q821_VANPL</name>
<evidence type="ECO:0000313" key="2">
    <source>
        <dbReference type="Proteomes" id="UP000636800"/>
    </source>
</evidence>
<dbReference type="Proteomes" id="UP000636800">
    <property type="component" value="Unassembled WGS sequence"/>
</dbReference>
<organism evidence="1 2">
    <name type="scientific">Vanilla planifolia</name>
    <name type="common">Vanilla</name>
    <dbReference type="NCBI Taxonomy" id="51239"/>
    <lineage>
        <taxon>Eukaryota</taxon>
        <taxon>Viridiplantae</taxon>
        <taxon>Streptophyta</taxon>
        <taxon>Embryophyta</taxon>
        <taxon>Tracheophyta</taxon>
        <taxon>Spermatophyta</taxon>
        <taxon>Magnoliopsida</taxon>
        <taxon>Liliopsida</taxon>
        <taxon>Asparagales</taxon>
        <taxon>Orchidaceae</taxon>
        <taxon>Vanilloideae</taxon>
        <taxon>Vanilleae</taxon>
        <taxon>Vanilla</taxon>
    </lineage>
</organism>
<keyword evidence="2" id="KW-1185">Reference proteome</keyword>
<dbReference type="InterPro" id="IPR030700">
    <property type="entry name" value="N-end_Aminoacyl_Trfase"/>
</dbReference>
<dbReference type="PANTHER" id="PTHR21367">
    <property type="entry name" value="ARGININE-TRNA-PROTEIN TRANSFERASE 1"/>
    <property type="match status" value="1"/>
</dbReference>
<protein>
    <submittedName>
        <fullName evidence="1">Uncharacterized protein</fullName>
    </submittedName>
</protein>
<sequence>MRYKAAYHPSELLCPLRYEWVPFDIAKPLLDRKSYVVLSDFATQPHAGSSPPLPFISNGISSSLPSAALSEDYKDEIDVVADHEFPYEGEDDKSDLDDSDELLICEISSFDVSNILIDLNGSQLRFKDLQRLSGHIDRRFFHHLELQLKRYARVQYSNRPKWFAAQIQGSSAVVWTHR</sequence>
<proteinExistence type="predicted"/>
<dbReference type="GO" id="GO:0004057">
    <property type="term" value="F:arginyl-tRNA--protein transferase activity"/>
    <property type="evidence" value="ECO:0007669"/>
    <property type="project" value="TreeGrafter"/>
</dbReference>